<evidence type="ECO:0000313" key="1">
    <source>
        <dbReference type="EMBL" id="KAI6086237.1"/>
    </source>
</evidence>
<accession>A0ACC0D0G7</accession>
<dbReference type="Proteomes" id="UP001497680">
    <property type="component" value="Unassembled WGS sequence"/>
</dbReference>
<name>A0ACC0D0G7_9PEZI</name>
<evidence type="ECO:0000313" key="2">
    <source>
        <dbReference type="Proteomes" id="UP001497680"/>
    </source>
</evidence>
<gene>
    <name evidence="1" type="ORF">F4821DRAFT_130925</name>
</gene>
<keyword evidence="2" id="KW-1185">Reference proteome</keyword>
<sequence>MAIQISPMPPTPRPPKRTRSLSRTSSHYSSHQAKRQRTEEEPHSDSSPFQSLLDEVKRRFPPELRMEIYSYIELPSRVVKLHMNTTTLRSLTFRPMEEITRIPDSNAPSTPTGPSGRSFTNDEDIEDLLATQDAASLSAIGKSWFPGGTISSTKRILDHLIWKTDLVAPPLSGILADTPREYAPIRNGAALAPDVFATPREHTLFHFSRDVLYLRLGNPTPDHNYVHDHGYDCGYDYGYGHDNHVCTSWPTVPEGDDPSAFLSAMEKLRPAHPWWSSVEQLDIVWKEAPGHPFGSWVDNADILRIIACFPGLQLLTIHGGCGGPEEGQYKAELWVPNFLLTHHTRKRTKLAKLYFRALGGREIPVTEGEIEDDEEEDEGIDTKNKAWRRWYL</sequence>
<reference evidence="1 2" key="1">
    <citation type="journal article" date="2022" name="New Phytol.">
        <title>Ecological generalism drives hyperdiversity of secondary metabolite gene clusters in xylarialean endophytes.</title>
        <authorList>
            <person name="Franco M.E.E."/>
            <person name="Wisecaver J.H."/>
            <person name="Arnold A.E."/>
            <person name="Ju Y.M."/>
            <person name="Slot J.C."/>
            <person name="Ahrendt S."/>
            <person name="Moore L.P."/>
            <person name="Eastman K.E."/>
            <person name="Scott K."/>
            <person name="Konkel Z."/>
            <person name="Mondo S.J."/>
            <person name="Kuo A."/>
            <person name="Hayes R.D."/>
            <person name="Haridas S."/>
            <person name="Andreopoulos B."/>
            <person name="Riley R."/>
            <person name="LaButti K."/>
            <person name="Pangilinan J."/>
            <person name="Lipzen A."/>
            <person name="Amirebrahimi M."/>
            <person name="Yan J."/>
            <person name="Adam C."/>
            <person name="Keymanesh K."/>
            <person name="Ng V."/>
            <person name="Louie K."/>
            <person name="Northen T."/>
            <person name="Drula E."/>
            <person name="Henrissat B."/>
            <person name="Hsieh H.M."/>
            <person name="Youens-Clark K."/>
            <person name="Lutzoni F."/>
            <person name="Miadlikowska J."/>
            <person name="Eastwood D.C."/>
            <person name="Hamelin R.C."/>
            <person name="Grigoriev I.V."/>
            <person name="U'Ren J.M."/>
        </authorList>
    </citation>
    <scope>NUCLEOTIDE SEQUENCE [LARGE SCALE GENOMIC DNA]</scope>
    <source>
        <strain evidence="1 2">ER1909</strain>
    </source>
</reference>
<organism evidence="1 2">
    <name type="scientific">Hypoxylon rubiginosum</name>
    <dbReference type="NCBI Taxonomy" id="110542"/>
    <lineage>
        <taxon>Eukaryota</taxon>
        <taxon>Fungi</taxon>
        <taxon>Dikarya</taxon>
        <taxon>Ascomycota</taxon>
        <taxon>Pezizomycotina</taxon>
        <taxon>Sordariomycetes</taxon>
        <taxon>Xylariomycetidae</taxon>
        <taxon>Xylariales</taxon>
        <taxon>Hypoxylaceae</taxon>
        <taxon>Hypoxylon</taxon>
    </lineage>
</organism>
<comment type="caution">
    <text evidence="1">The sequence shown here is derived from an EMBL/GenBank/DDBJ whole genome shotgun (WGS) entry which is preliminary data.</text>
</comment>
<protein>
    <submittedName>
        <fullName evidence="1">Uncharacterized protein</fullName>
    </submittedName>
</protein>
<dbReference type="EMBL" id="MU394317">
    <property type="protein sequence ID" value="KAI6086237.1"/>
    <property type="molecule type" value="Genomic_DNA"/>
</dbReference>
<proteinExistence type="predicted"/>